<evidence type="ECO:0000256" key="1">
    <source>
        <dbReference type="SAM" id="Phobius"/>
    </source>
</evidence>
<gene>
    <name evidence="2" type="ORF">D6201_08470</name>
</gene>
<keyword evidence="1" id="KW-0812">Transmembrane</keyword>
<protein>
    <submittedName>
        <fullName evidence="2">Uncharacterized protein</fullName>
    </submittedName>
</protein>
<reference evidence="2 3" key="1">
    <citation type="journal article" date="2017" name="Int. J. Syst. Evol. Microbiol.">
        <title>Erythrobacter aquimixticola sp. nov., isolated from the junction between the ocean and a freshwater spring.</title>
        <authorList>
            <person name="Park S."/>
            <person name="Jung Y.T."/>
            <person name="Choi S.J."/>
            <person name="Yoon J.H."/>
        </authorList>
    </citation>
    <scope>NUCLEOTIDE SEQUENCE [LARGE SCALE GENOMIC DNA]</scope>
    <source>
        <strain evidence="2 3">JSSK-14</strain>
    </source>
</reference>
<name>A0A419RUB2_9SPHN</name>
<sequence>MSANTLGRPDGSHVTGIGSGLIIVGIIAIFFVGSAETAVGFQVALLIAYLGIGLGVLLCALGYLVRAIWFLPGREIELDPGKTEWEAGVSECAYCRLEITAPAEPCSAVSPDELAGMTDRIDDERCFRVLHEQGILAGNERVDRKI</sequence>
<feature type="transmembrane region" description="Helical" evidence="1">
    <location>
        <begin position="12"/>
        <end position="33"/>
    </location>
</feature>
<accession>A0A419RUB2</accession>
<dbReference type="EMBL" id="RAHX01000001">
    <property type="protein sequence ID" value="RJY09383.1"/>
    <property type="molecule type" value="Genomic_DNA"/>
</dbReference>
<dbReference type="Proteomes" id="UP000285232">
    <property type="component" value="Unassembled WGS sequence"/>
</dbReference>
<proteinExistence type="predicted"/>
<dbReference type="AlphaFoldDB" id="A0A419RUB2"/>
<keyword evidence="1" id="KW-1133">Transmembrane helix</keyword>
<dbReference type="RefSeq" id="WP_120048391.1">
    <property type="nucleotide sequence ID" value="NZ_RAHX01000001.1"/>
</dbReference>
<keyword evidence="3" id="KW-1185">Reference proteome</keyword>
<feature type="transmembrane region" description="Helical" evidence="1">
    <location>
        <begin position="39"/>
        <end position="65"/>
    </location>
</feature>
<dbReference type="OrthoDB" id="9981473at2"/>
<keyword evidence="1" id="KW-0472">Membrane</keyword>
<organism evidence="2 3">
    <name type="scientific">Aurantiacibacter aquimixticola</name>
    <dbReference type="NCBI Taxonomy" id="1958945"/>
    <lineage>
        <taxon>Bacteria</taxon>
        <taxon>Pseudomonadati</taxon>
        <taxon>Pseudomonadota</taxon>
        <taxon>Alphaproteobacteria</taxon>
        <taxon>Sphingomonadales</taxon>
        <taxon>Erythrobacteraceae</taxon>
        <taxon>Aurantiacibacter</taxon>
    </lineage>
</organism>
<evidence type="ECO:0000313" key="2">
    <source>
        <dbReference type="EMBL" id="RJY09383.1"/>
    </source>
</evidence>
<evidence type="ECO:0000313" key="3">
    <source>
        <dbReference type="Proteomes" id="UP000285232"/>
    </source>
</evidence>
<comment type="caution">
    <text evidence="2">The sequence shown here is derived from an EMBL/GenBank/DDBJ whole genome shotgun (WGS) entry which is preliminary data.</text>
</comment>